<sequence length="132" mass="14433">MQAIKRVDTNGKYMGDVPGVEQEENSVVEVVENGDLIGYNISVPFSQGFKAYVSKTNAFRFNLEAWSEPSDNPSGFWLEGLTAEEIAELTKPGELTELEQLHLRLSAAESANLDTMDALFDVYLIISGGGAK</sequence>
<keyword evidence="2" id="KW-1185">Reference proteome</keyword>
<accession>A0A2Z2K954</accession>
<reference evidence="1 2" key="1">
    <citation type="submission" date="2017-06" db="EMBL/GenBank/DDBJ databases">
        <title>Complete genome sequence of Paenibacillus donghaensis KCTC 13049T isolated from East Sea sediment, South Korea.</title>
        <authorList>
            <person name="Jung B.K."/>
            <person name="Hong S.-J."/>
            <person name="Shin J.-H."/>
        </authorList>
    </citation>
    <scope>NUCLEOTIDE SEQUENCE [LARGE SCALE GENOMIC DNA]</scope>
    <source>
        <strain evidence="1 2">KCTC 13049</strain>
    </source>
</reference>
<dbReference type="AlphaFoldDB" id="A0A2Z2K954"/>
<protein>
    <submittedName>
        <fullName evidence="1">Uncharacterized protein</fullName>
    </submittedName>
</protein>
<dbReference type="Proteomes" id="UP000249890">
    <property type="component" value="Chromosome"/>
</dbReference>
<dbReference type="OrthoDB" id="2974702at2"/>
<dbReference type="RefSeq" id="WP_087915949.1">
    <property type="nucleotide sequence ID" value="NZ_CP021780.1"/>
</dbReference>
<name>A0A2Z2K954_9BACL</name>
<organism evidence="1 2">
    <name type="scientific">Paenibacillus donghaensis</name>
    <dbReference type="NCBI Taxonomy" id="414771"/>
    <lineage>
        <taxon>Bacteria</taxon>
        <taxon>Bacillati</taxon>
        <taxon>Bacillota</taxon>
        <taxon>Bacilli</taxon>
        <taxon>Bacillales</taxon>
        <taxon>Paenibacillaceae</taxon>
        <taxon>Paenibacillus</taxon>
    </lineage>
</organism>
<gene>
    <name evidence="1" type="ORF">B9T62_14865</name>
</gene>
<evidence type="ECO:0000313" key="2">
    <source>
        <dbReference type="Proteomes" id="UP000249890"/>
    </source>
</evidence>
<evidence type="ECO:0000313" key="1">
    <source>
        <dbReference type="EMBL" id="ASA21944.1"/>
    </source>
</evidence>
<proteinExistence type="predicted"/>
<dbReference type="KEGG" id="pdh:B9T62_14865"/>
<dbReference type="EMBL" id="CP021780">
    <property type="protein sequence ID" value="ASA21944.1"/>
    <property type="molecule type" value="Genomic_DNA"/>
</dbReference>